<gene>
    <name evidence="1" type="ORF">OBBRIDRAFT_80951</name>
</gene>
<reference evidence="1 2" key="1">
    <citation type="submission" date="2016-07" db="EMBL/GenBank/DDBJ databases">
        <title>Draft genome of the white-rot fungus Obba rivulosa 3A-2.</title>
        <authorList>
            <consortium name="DOE Joint Genome Institute"/>
            <person name="Miettinen O."/>
            <person name="Riley R."/>
            <person name="Acob R."/>
            <person name="Barry K."/>
            <person name="Cullen D."/>
            <person name="De Vries R."/>
            <person name="Hainaut M."/>
            <person name="Hatakka A."/>
            <person name="Henrissat B."/>
            <person name="Hilden K."/>
            <person name="Kuo R."/>
            <person name="Labutti K."/>
            <person name="Lipzen A."/>
            <person name="Makela M.R."/>
            <person name="Sandor L."/>
            <person name="Spatafora J.W."/>
            <person name="Grigoriev I.V."/>
            <person name="Hibbett D.S."/>
        </authorList>
    </citation>
    <scope>NUCLEOTIDE SEQUENCE [LARGE SCALE GENOMIC DNA]</scope>
    <source>
        <strain evidence="1 2">3A-2</strain>
    </source>
</reference>
<evidence type="ECO:0000313" key="2">
    <source>
        <dbReference type="Proteomes" id="UP000250043"/>
    </source>
</evidence>
<protein>
    <submittedName>
        <fullName evidence="1">Uncharacterized protein</fullName>
    </submittedName>
</protein>
<dbReference type="Proteomes" id="UP000250043">
    <property type="component" value="Unassembled WGS sequence"/>
</dbReference>
<organism evidence="1 2">
    <name type="scientific">Obba rivulosa</name>
    <dbReference type="NCBI Taxonomy" id="1052685"/>
    <lineage>
        <taxon>Eukaryota</taxon>
        <taxon>Fungi</taxon>
        <taxon>Dikarya</taxon>
        <taxon>Basidiomycota</taxon>
        <taxon>Agaricomycotina</taxon>
        <taxon>Agaricomycetes</taxon>
        <taxon>Polyporales</taxon>
        <taxon>Gelatoporiaceae</taxon>
        <taxon>Obba</taxon>
    </lineage>
</organism>
<keyword evidence="2" id="KW-1185">Reference proteome</keyword>
<proteinExistence type="predicted"/>
<dbReference type="AlphaFoldDB" id="A0A8E2DJ17"/>
<accession>A0A8E2DJ17</accession>
<evidence type="ECO:0000313" key="1">
    <source>
        <dbReference type="EMBL" id="OCH88571.1"/>
    </source>
</evidence>
<dbReference type="EMBL" id="KV722449">
    <property type="protein sequence ID" value="OCH88571.1"/>
    <property type="molecule type" value="Genomic_DNA"/>
</dbReference>
<name>A0A8E2DJ17_9APHY</name>
<sequence length="152" mass="17138">MAAHELILVQFVRATCVGEYQPGVNVTPRQSTSDSIAGKPPTIYYHSRVTDGITDSSLLFPWGYWSLLPEPSQGPWPELILPNVRLGWTFENRGIMLARFVADVLTHLWNQKKSLWIDGSDLKSLDLVHSSRYDPVRRSSTTSSFLFPIPPP</sequence>